<name>A0ABQ3YQZ0_9ACTN</name>
<dbReference type="Pfam" id="PF00583">
    <property type="entry name" value="Acetyltransf_1"/>
    <property type="match status" value="1"/>
</dbReference>
<dbReference type="PROSITE" id="PS51186">
    <property type="entry name" value="GNAT"/>
    <property type="match status" value="1"/>
</dbReference>
<evidence type="ECO:0000256" key="1">
    <source>
        <dbReference type="ARBA" id="ARBA00022679"/>
    </source>
</evidence>
<dbReference type="SUPFAM" id="SSF55729">
    <property type="entry name" value="Acyl-CoA N-acyltransferases (Nat)"/>
    <property type="match status" value="1"/>
</dbReference>
<dbReference type="Gene3D" id="3.40.630.30">
    <property type="match status" value="1"/>
</dbReference>
<dbReference type="InterPro" id="IPR000182">
    <property type="entry name" value="GNAT_dom"/>
</dbReference>
<accession>A0ABQ3YQZ0</accession>
<organism evidence="3 4">
    <name type="scientific">Paractinoplanes durhamensis</name>
    <dbReference type="NCBI Taxonomy" id="113563"/>
    <lineage>
        <taxon>Bacteria</taxon>
        <taxon>Bacillati</taxon>
        <taxon>Actinomycetota</taxon>
        <taxon>Actinomycetes</taxon>
        <taxon>Micromonosporales</taxon>
        <taxon>Micromonosporaceae</taxon>
        <taxon>Paractinoplanes</taxon>
    </lineage>
</organism>
<dbReference type="InterPro" id="IPR050769">
    <property type="entry name" value="NAT_camello-type"/>
</dbReference>
<dbReference type="PANTHER" id="PTHR13947">
    <property type="entry name" value="GNAT FAMILY N-ACETYLTRANSFERASE"/>
    <property type="match status" value="1"/>
</dbReference>
<reference evidence="3 4" key="1">
    <citation type="submission" date="2021-01" db="EMBL/GenBank/DDBJ databases">
        <title>Whole genome shotgun sequence of Actinoplanes durhamensis NBRC 14914.</title>
        <authorList>
            <person name="Komaki H."/>
            <person name="Tamura T."/>
        </authorList>
    </citation>
    <scope>NUCLEOTIDE SEQUENCE [LARGE SCALE GENOMIC DNA]</scope>
    <source>
        <strain evidence="3 4">NBRC 14914</strain>
    </source>
</reference>
<dbReference type="RefSeq" id="WP_203725639.1">
    <property type="nucleotide sequence ID" value="NZ_BAAATX010000015.1"/>
</dbReference>
<gene>
    <name evidence="3" type="ORF">Adu01nite_13500</name>
</gene>
<protein>
    <submittedName>
        <fullName evidence="3">MarR family transcriptional regulator</fullName>
    </submittedName>
</protein>
<evidence type="ECO:0000313" key="4">
    <source>
        <dbReference type="Proteomes" id="UP000637628"/>
    </source>
</evidence>
<dbReference type="InterPro" id="IPR016181">
    <property type="entry name" value="Acyl_CoA_acyltransferase"/>
</dbReference>
<feature type="domain" description="N-acetyltransferase" evidence="2">
    <location>
        <begin position="1"/>
        <end position="159"/>
    </location>
</feature>
<proteinExistence type="predicted"/>
<dbReference type="PANTHER" id="PTHR13947:SF37">
    <property type="entry name" value="LD18367P"/>
    <property type="match status" value="1"/>
</dbReference>
<comment type="caution">
    <text evidence="3">The sequence shown here is derived from an EMBL/GenBank/DDBJ whole genome shotgun (WGS) entry which is preliminary data.</text>
</comment>
<dbReference type="EMBL" id="BOML01000012">
    <property type="protein sequence ID" value="GID99999.1"/>
    <property type="molecule type" value="Genomic_DNA"/>
</dbReference>
<dbReference type="Proteomes" id="UP000637628">
    <property type="component" value="Unassembled WGS sequence"/>
</dbReference>
<dbReference type="CDD" id="cd04301">
    <property type="entry name" value="NAT_SF"/>
    <property type="match status" value="1"/>
</dbReference>
<sequence>MIREFGQPGDLGWVVQAHGEIYAREYGYDLSFELMVARIVTDWAGDHDPARAAAWIAELDGRRVGSIFCVGDTDRDTAVLRVLLVEPIARGTGLGGRLVDTCIEFARKAGYRRMTLWTTDSLVAARKLYLGRGFTLAAEEPLRRFGVDVIGQTYELSLVD</sequence>
<evidence type="ECO:0000259" key="2">
    <source>
        <dbReference type="PROSITE" id="PS51186"/>
    </source>
</evidence>
<keyword evidence="4" id="KW-1185">Reference proteome</keyword>
<evidence type="ECO:0000313" key="3">
    <source>
        <dbReference type="EMBL" id="GID99999.1"/>
    </source>
</evidence>
<keyword evidence="1" id="KW-0808">Transferase</keyword>